<dbReference type="AlphaFoldDB" id="A0A255Z864"/>
<dbReference type="EMBL" id="NOXU01000020">
    <property type="protein sequence ID" value="OYQ36820.1"/>
    <property type="molecule type" value="Genomic_DNA"/>
</dbReference>
<sequence length="223" mass="23849">MDSVPQGNPDQVRRRVGRPKRADGRATSEARYTVPDTLLTQLERLAAVRGESRDSVITALLAAGVTEMAMGSPGPGQDRQAGPARSVDAGGPSARRVAEMVASDVEAQVDQALDRHLARMQEQLVEDIDAMIEERVSGRIEHAIDVLSARLVERDARLAQVVEEMSKMVAGISADCVRTRTRTEGLADENGRLLETTKALSTNISAVLETLAGVAGITLKRAG</sequence>
<feature type="region of interest" description="Disordered" evidence="1">
    <location>
        <begin position="69"/>
        <end position="93"/>
    </location>
</feature>
<dbReference type="Proteomes" id="UP000216998">
    <property type="component" value="Unassembled WGS sequence"/>
</dbReference>
<proteinExistence type="predicted"/>
<evidence type="ECO:0000313" key="3">
    <source>
        <dbReference type="Proteomes" id="UP000216998"/>
    </source>
</evidence>
<dbReference type="RefSeq" id="WP_133065407.1">
    <property type="nucleotide sequence ID" value="NZ_NOXU01000020.1"/>
</dbReference>
<protein>
    <submittedName>
        <fullName evidence="2">Uncharacterized protein</fullName>
    </submittedName>
</protein>
<name>A0A255Z864_9PROT</name>
<feature type="region of interest" description="Disordered" evidence="1">
    <location>
        <begin position="1"/>
        <end position="29"/>
    </location>
</feature>
<evidence type="ECO:0000256" key="1">
    <source>
        <dbReference type="SAM" id="MobiDB-lite"/>
    </source>
</evidence>
<evidence type="ECO:0000313" key="2">
    <source>
        <dbReference type="EMBL" id="OYQ36820.1"/>
    </source>
</evidence>
<organism evidence="2 3">
    <name type="scientific">Niveispirillum lacus</name>
    <dbReference type="NCBI Taxonomy" id="1981099"/>
    <lineage>
        <taxon>Bacteria</taxon>
        <taxon>Pseudomonadati</taxon>
        <taxon>Pseudomonadota</taxon>
        <taxon>Alphaproteobacteria</taxon>
        <taxon>Rhodospirillales</taxon>
        <taxon>Azospirillaceae</taxon>
        <taxon>Niveispirillum</taxon>
    </lineage>
</organism>
<gene>
    <name evidence="2" type="ORF">CHU95_03345</name>
</gene>
<comment type="caution">
    <text evidence="2">The sequence shown here is derived from an EMBL/GenBank/DDBJ whole genome shotgun (WGS) entry which is preliminary data.</text>
</comment>
<accession>A0A255Z864</accession>
<keyword evidence="3" id="KW-1185">Reference proteome</keyword>
<reference evidence="2 3" key="1">
    <citation type="submission" date="2017-07" db="EMBL/GenBank/DDBJ databases">
        <title>Niveispirillum cyanobacteriorum sp. nov., isolated from cyanobacterial aggregates in a eutrophic lake.</title>
        <authorList>
            <person name="Cai H."/>
        </authorList>
    </citation>
    <scope>NUCLEOTIDE SEQUENCE [LARGE SCALE GENOMIC DNA]</scope>
    <source>
        <strain evidence="3">TH1-14</strain>
    </source>
</reference>